<dbReference type="Proteomes" id="UP000428333">
    <property type="component" value="Linkage Group LG01"/>
</dbReference>
<dbReference type="PANTHER" id="PTHR14677">
    <property type="entry name" value="ARSENITE INDUCUBLE RNA ASSOCIATED PROTEIN AIP-1-RELATED"/>
    <property type="match status" value="1"/>
</dbReference>
<organism evidence="6 7">
    <name type="scientific">Rhododendron williamsianum</name>
    <dbReference type="NCBI Taxonomy" id="262921"/>
    <lineage>
        <taxon>Eukaryota</taxon>
        <taxon>Viridiplantae</taxon>
        <taxon>Streptophyta</taxon>
        <taxon>Embryophyta</taxon>
        <taxon>Tracheophyta</taxon>
        <taxon>Spermatophyta</taxon>
        <taxon>Magnoliopsida</taxon>
        <taxon>eudicotyledons</taxon>
        <taxon>Gunneridae</taxon>
        <taxon>Pentapetalae</taxon>
        <taxon>asterids</taxon>
        <taxon>Ericales</taxon>
        <taxon>Ericaceae</taxon>
        <taxon>Ericoideae</taxon>
        <taxon>Rhodoreae</taxon>
        <taxon>Rhododendron</taxon>
    </lineage>
</organism>
<dbReference type="OrthoDB" id="431929at2759"/>
<keyword evidence="7" id="KW-1185">Reference proteome</keyword>
<protein>
    <recommendedName>
        <fullName evidence="5">AN1-type domain-containing protein</fullName>
    </recommendedName>
</protein>
<comment type="function">
    <text evidence="1">May be involved in environmental stress response.</text>
</comment>
<dbReference type="GO" id="GO:0008270">
    <property type="term" value="F:zinc ion binding"/>
    <property type="evidence" value="ECO:0007669"/>
    <property type="project" value="UniProtKB-KW"/>
</dbReference>
<dbReference type="InterPro" id="IPR000058">
    <property type="entry name" value="Znf_AN1"/>
</dbReference>
<evidence type="ECO:0000259" key="5">
    <source>
        <dbReference type="Pfam" id="PF01428"/>
    </source>
</evidence>
<evidence type="ECO:0000313" key="7">
    <source>
        <dbReference type="Proteomes" id="UP000428333"/>
    </source>
</evidence>
<dbReference type="AlphaFoldDB" id="A0A6A4MBC6"/>
<keyword evidence="2" id="KW-0479">Metal-binding</keyword>
<dbReference type="GO" id="GO:0005737">
    <property type="term" value="C:cytoplasm"/>
    <property type="evidence" value="ECO:0007669"/>
    <property type="project" value="TreeGrafter"/>
</dbReference>
<feature type="non-terminal residue" evidence="6">
    <location>
        <position position="1"/>
    </location>
</feature>
<evidence type="ECO:0000256" key="3">
    <source>
        <dbReference type="ARBA" id="ARBA00022771"/>
    </source>
</evidence>
<keyword evidence="4" id="KW-0862">Zinc</keyword>
<dbReference type="SUPFAM" id="SSF118310">
    <property type="entry name" value="AN1-like Zinc finger"/>
    <property type="match status" value="1"/>
</dbReference>
<name>A0A6A4MBC6_9ERIC</name>
<evidence type="ECO:0000256" key="2">
    <source>
        <dbReference type="ARBA" id="ARBA00022723"/>
    </source>
</evidence>
<keyword evidence="3" id="KW-0863">Zinc-finger</keyword>
<evidence type="ECO:0000256" key="1">
    <source>
        <dbReference type="ARBA" id="ARBA00003732"/>
    </source>
</evidence>
<proteinExistence type="predicted"/>
<accession>A0A6A4MBC6</accession>
<dbReference type="Gene3D" id="4.10.1110.10">
    <property type="entry name" value="AN1-like Zinc finger"/>
    <property type="match status" value="1"/>
</dbReference>
<reference evidence="6 7" key="1">
    <citation type="journal article" date="2019" name="Genome Biol. Evol.">
        <title>The Rhododendron genome and chromosomal organization provide insight into shared whole-genome duplications across the heath family (Ericaceae).</title>
        <authorList>
            <person name="Soza V.L."/>
            <person name="Lindsley D."/>
            <person name="Waalkes A."/>
            <person name="Ramage E."/>
            <person name="Patwardhan R.P."/>
            <person name="Burton J.N."/>
            <person name="Adey A."/>
            <person name="Kumar A."/>
            <person name="Qiu R."/>
            <person name="Shendure J."/>
            <person name="Hall B."/>
        </authorList>
    </citation>
    <scope>NUCLEOTIDE SEQUENCE [LARGE SCALE GENOMIC DNA]</scope>
    <source>
        <strain evidence="6">RSF 1966-606</strain>
    </source>
</reference>
<dbReference type="PANTHER" id="PTHR14677:SF20">
    <property type="entry name" value="ZINC FINGER AN1-TYPE CONTAINING 2A-RELATED"/>
    <property type="match status" value="1"/>
</dbReference>
<evidence type="ECO:0000256" key="4">
    <source>
        <dbReference type="ARBA" id="ARBA00022833"/>
    </source>
</evidence>
<dbReference type="Pfam" id="PF01428">
    <property type="entry name" value="zf-AN1"/>
    <property type="match status" value="1"/>
</dbReference>
<sequence>MRVRRCREVLSFSNTSVCKSCQIKVCLKHRFPTDHSCKPNSSSVTCSASDNKFLIALAKRTLMAVAMIARRKVVAARGRQHLRLVLRLSKPVKDRYYACSYG</sequence>
<comment type="caution">
    <text evidence="6">The sequence shown here is derived from an EMBL/GenBank/DDBJ whole genome shotgun (WGS) entry which is preliminary data.</text>
</comment>
<gene>
    <name evidence="6" type="ORF">C3L33_01575</name>
</gene>
<dbReference type="InterPro" id="IPR035896">
    <property type="entry name" value="AN1-like_Znf"/>
</dbReference>
<evidence type="ECO:0000313" key="6">
    <source>
        <dbReference type="EMBL" id="KAE9466532.1"/>
    </source>
</evidence>
<dbReference type="EMBL" id="QEFC01000086">
    <property type="protein sequence ID" value="KAE9466532.1"/>
    <property type="molecule type" value="Genomic_DNA"/>
</dbReference>
<feature type="domain" description="AN1-type" evidence="5">
    <location>
        <begin position="4"/>
        <end position="39"/>
    </location>
</feature>